<evidence type="ECO:0000256" key="1">
    <source>
        <dbReference type="SAM" id="MobiDB-lite"/>
    </source>
</evidence>
<evidence type="ECO:0000313" key="2">
    <source>
        <dbReference type="EMBL" id="GFO06624.1"/>
    </source>
</evidence>
<name>A0AAV4AJM2_9GAST</name>
<keyword evidence="3" id="KW-1185">Reference proteome</keyword>
<protein>
    <submittedName>
        <fullName evidence="2">(S)-beta-bisabolene synthase</fullName>
    </submittedName>
</protein>
<organism evidence="2 3">
    <name type="scientific">Plakobranchus ocellatus</name>
    <dbReference type="NCBI Taxonomy" id="259542"/>
    <lineage>
        <taxon>Eukaryota</taxon>
        <taxon>Metazoa</taxon>
        <taxon>Spiralia</taxon>
        <taxon>Lophotrochozoa</taxon>
        <taxon>Mollusca</taxon>
        <taxon>Gastropoda</taxon>
        <taxon>Heterobranchia</taxon>
        <taxon>Euthyneura</taxon>
        <taxon>Panpulmonata</taxon>
        <taxon>Sacoglossa</taxon>
        <taxon>Placobranchoidea</taxon>
        <taxon>Plakobranchidae</taxon>
        <taxon>Plakobranchus</taxon>
    </lineage>
</organism>
<comment type="caution">
    <text evidence="2">The sequence shown here is derived from an EMBL/GenBank/DDBJ whole genome shotgun (WGS) entry which is preliminary data.</text>
</comment>
<feature type="compositionally biased region" description="Basic and acidic residues" evidence="1">
    <location>
        <begin position="27"/>
        <end position="63"/>
    </location>
</feature>
<dbReference type="AlphaFoldDB" id="A0AAV4AJM2"/>
<feature type="compositionally biased region" description="Basic and acidic residues" evidence="1">
    <location>
        <begin position="92"/>
        <end position="115"/>
    </location>
</feature>
<feature type="compositionally biased region" description="Basic and acidic residues" evidence="1">
    <location>
        <begin position="139"/>
        <end position="148"/>
    </location>
</feature>
<feature type="region of interest" description="Disordered" evidence="1">
    <location>
        <begin position="27"/>
        <end position="167"/>
    </location>
</feature>
<gene>
    <name evidence="2" type="ORF">PoB_003312900</name>
</gene>
<accession>A0AAV4AJM2</accession>
<dbReference type="PANTHER" id="PTHR46601">
    <property type="entry name" value="ULP_PROTEASE DOMAIN-CONTAINING PROTEIN"/>
    <property type="match status" value="1"/>
</dbReference>
<reference evidence="2 3" key="1">
    <citation type="journal article" date="2021" name="Elife">
        <title>Chloroplast acquisition without the gene transfer in kleptoplastic sea slugs, Plakobranchus ocellatus.</title>
        <authorList>
            <person name="Maeda T."/>
            <person name="Takahashi S."/>
            <person name="Yoshida T."/>
            <person name="Shimamura S."/>
            <person name="Takaki Y."/>
            <person name="Nagai Y."/>
            <person name="Toyoda A."/>
            <person name="Suzuki Y."/>
            <person name="Arimoto A."/>
            <person name="Ishii H."/>
            <person name="Satoh N."/>
            <person name="Nishiyama T."/>
            <person name="Hasebe M."/>
            <person name="Maruyama T."/>
            <person name="Minagawa J."/>
            <person name="Obokata J."/>
            <person name="Shigenobu S."/>
        </authorList>
    </citation>
    <scope>NUCLEOTIDE SEQUENCE [LARGE SCALE GENOMIC DNA]</scope>
</reference>
<proteinExistence type="predicted"/>
<feature type="compositionally biased region" description="Basic and acidic residues" evidence="1">
    <location>
        <begin position="73"/>
        <end position="85"/>
    </location>
</feature>
<sequence length="893" mass="102337">MPSNSTILRNRWKTEDPEKYQAYLERQRAKCKERRDKKKQMWEEQPHTDEMVAKKEKEKEQTRNRVKKLRERKKAESRRVLRRSTDVPPPDDQTRKRPRDMNDEERRTHNAELRRQSRARQNPQKKRWAKVKAAQYSQKYRDRLRAEKVGATSSPSKGVQTSQSTTGTTTLPAAVVISSPPCPQEPPSQLVNALDLGLPRVHQPPAEKREEVTAKKSIAAKTLYNFTNFVKSKFRKKSNDPEVFAKFVRNLATPRTPQKKRALQAIGIDTKQPALASKSAALIPRQLFSRQRIRLPTKSQETAYNEVKMFYTREDISRVLPHKRYSTKAGPGYVMCMTLKEAFTIFKAERPDADVQFTKFTMLRPKNVRLVGQVHPETCACMYCLNVRHKKDTINKILTRAVEGPSIPNQLPPEVKMLDFLLCDKKDGREWHEPACLQGECERCSSPREKLEGLCGPYLQQPVTWQHWERVQADGRTKLDVLQKSGSLSDLLEEFIGKDLEEPSQNCTFVRHLFTFLWQYSQYSFLKNTLRSHEALMVMDFAENKKAAYSQEIKSAHFGKGQITIHPVVCFYLNDAGLMRHSLMFLSDDIQHDYHAVHHYTVKSIEVLKKAAPAVSRVFIFSDGCAGQYKGKGTFADLSLYTGMQVQRCFFGSEHGKGEADGETGVLSQALGRAVASGRTDVKNASTMFAWCQQEMSRSSDTFTREFFLVKVDEIVRNRPATDIVTVPGTRRIHQAERVSDYIIRTRQLACFCEACRDDQPGECINKAYTGPYVTHKLKHSVTSSLDEAFCEDNDDDREVEPQRHSEVPRVGDFIAVKYYSGKKELIYNAVVIPPAEDVAEEEIMVSFLKQQGKAYVFPDVPEICAIGAAEIFKILSPPTIDNRNRHYFETKV</sequence>
<dbReference type="PANTHER" id="PTHR46601:SF1">
    <property type="entry name" value="ADF-H DOMAIN-CONTAINING PROTEIN"/>
    <property type="match status" value="1"/>
</dbReference>
<evidence type="ECO:0000313" key="3">
    <source>
        <dbReference type="Proteomes" id="UP000735302"/>
    </source>
</evidence>
<dbReference type="Proteomes" id="UP000735302">
    <property type="component" value="Unassembled WGS sequence"/>
</dbReference>
<dbReference type="EMBL" id="BLXT01003778">
    <property type="protein sequence ID" value="GFO06624.1"/>
    <property type="molecule type" value="Genomic_DNA"/>
</dbReference>